<name>W9CHG9_SCLBF</name>
<comment type="caution">
    <text evidence="2">The sequence shown here is derived from an EMBL/GenBank/DDBJ whole genome shotgun (WGS) entry which is preliminary data.</text>
</comment>
<evidence type="ECO:0000313" key="2">
    <source>
        <dbReference type="EMBL" id="ESZ93985.1"/>
    </source>
</evidence>
<feature type="region of interest" description="Disordered" evidence="1">
    <location>
        <begin position="1"/>
        <end position="50"/>
    </location>
</feature>
<dbReference type="EMBL" id="AYSA01000275">
    <property type="protein sequence ID" value="ESZ93985.1"/>
    <property type="molecule type" value="Genomic_DNA"/>
</dbReference>
<organism evidence="2 3">
    <name type="scientific">Sclerotinia borealis (strain F-4128)</name>
    <dbReference type="NCBI Taxonomy" id="1432307"/>
    <lineage>
        <taxon>Eukaryota</taxon>
        <taxon>Fungi</taxon>
        <taxon>Dikarya</taxon>
        <taxon>Ascomycota</taxon>
        <taxon>Pezizomycotina</taxon>
        <taxon>Leotiomycetes</taxon>
        <taxon>Helotiales</taxon>
        <taxon>Sclerotiniaceae</taxon>
        <taxon>Sclerotinia</taxon>
    </lineage>
</organism>
<evidence type="ECO:0000313" key="3">
    <source>
        <dbReference type="Proteomes" id="UP000019487"/>
    </source>
</evidence>
<evidence type="ECO:0000256" key="1">
    <source>
        <dbReference type="SAM" id="MobiDB-lite"/>
    </source>
</evidence>
<dbReference type="AlphaFoldDB" id="W9CHG9"/>
<sequence length="170" mass="18343">MPSKVLTSRFEKKSPKSKQSSPSTTFPPTPPQISSSEKPLPSPPKPSTGVLRRLLPRRRDSIALPGVLGSLNRGMERVRRHSLVAGGFVTISPILPITGTETVTNTNTITPPMLTSSEFEPEIAKAEGGEEYEDDDEDEDAEAEIGVAVEMTIVPVRARLIHIGCKGLDS</sequence>
<dbReference type="Proteomes" id="UP000019487">
    <property type="component" value="Unassembled WGS sequence"/>
</dbReference>
<proteinExistence type="predicted"/>
<protein>
    <submittedName>
        <fullName evidence="2">Uncharacterized protein</fullName>
    </submittedName>
</protein>
<reference evidence="2 3" key="1">
    <citation type="journal article" date="2014" name="Genome Announc.">
        <title>Draft genome sequence of Sclerotinia borealis, a psychrophilic plant pathogenic fungus.</title>
        <authorList>
            <person name="Mardanov A.V."/>
            <person name="Beletsky A.V."/>
            <person name="Kadnikov V.V."/>
            <person name="Ignatov A.N."/>
            <person name="Ravin N.V."/>
        </authorList>
    </citation>
    <scope>NUCLEOTIDE SEQUENCE [LARGE SCALE GENOMIC DNA]</scope>
    <source>
        <strain evidence="3">F-4157</strain>
    </source>
</reference>
<dbReference type="HOGENOM" id="CLU_1547312_0_0_1"/>
<accession>W9CHG9</accession>
<dbReference type="OrthoDB" id="3562423at2759"/>
<keyword evidence="3" id="KW-1185">Reference proteome</keyword>
<gene>
    <name evidence="2" type="ORF">SBOR_5626</name>
</gene>